<feature type="compositionally biased region" description="Low complexity" evidence="1">
    <location>
        <begin position="66"/>
        <end position="94"/>
    </location>
</feature>
<dbReference type="OrthoDB" id="184707at2759"/>
<keyword evidence="2" id="KW-1133">Transmembrane helix</keyword>
<dbReference type="AlphaFoldDB" id="A0A9K3KCU7"/>
<dbReference type="Proteomes" id="UP000693970">
    <property type="component" value="Unassembled WGS sequence"/>
</dbReference>
<gene>
    <name evidence="3" type="ORF">IV203_022997</name>
</gene>
<feature type="region of interest" description="Disordered" evidence="1">
    <location>
        <begin position="37"/>
        <end position="101"/>
    </location>
</feature>
<feature type="compositionally biased region" description="Basic and acidic residues" evidence="1">
    <location>
        <begin position="37"/>
        <end position="62"/>
    </location>
</feature>
<evidence type="ECO:0000313" key="4">
    <source>
        <dbReference type="Proteomes" id="UP000693970"/>
    </source>
</evidence>
<protein>
    <submittedName>
        <fullName evidence="3">Uncharacterized protein</fullName>
    </submittedName>
</protein>
<evidence type="ECO:0000256" key="1">
    <source>
        <dbReference type="SAM" id="MobiDB-lite"/>
    </source>
</evidence>
<reference evidence="3" key="2">
    <citation type="submission" date="2021-04" db="EMBL/GenBank/DDBJ databases">
        <authorList>
            <person name="Podell S."/>
        </authorList>
    </citation>
    <scope>NUCLEOTIDE SEQUENCE</scope>
    <source>
        <strain evidence="3">Hildebrandi</strain>
    </source>
</reference>
<reference evidence="3" key="1">
    <citation type="journal article" date="2021" name="Sci. Rep.">
        <title>Diploid genomic architecture of Nitzschia inconspicua, an elite biomass production diatom.</title>
        <authorList>
            <person name="Oliver A."/>
            <person name="Podell S."/>
            <person name="Pinowska A."/>
            <person name="Traller J.C."/>
            <person name="Smith S.R."/>
            <person name="McClure R."/>
            <person name="Beliaev A."/>
            <person name="Bohutskyi P."/>
            <person name="Hill E.A."/>
            <person name="Rabines A."/>
            <person name="Zheng H."/>
            <person name="Allen L.Z."/>
            <person name="Kuo A."/>
            <person name="Grigoriev I.V."/>
            <person name="Allen A.E."/>
            <person name="Hazlebeck D."/>
            <person name="Allen E.E."/>
        </authorList>
    </citation>
    <scope>NUCLEOTIDE SEQUENCE</scope>
    <source>
        <strain evidence="3">Hildebrandi</strain>
    </source>
</reference>
<dbReference type="EMBL" id="JAGRRH010000026">
    <property type="protein sequence ID" value="KAG7341046.1"/>
    <property type="molecule type" value="Genomic_DNA"/>
</dbReference>
<comment type="caution">
    <text evidence="3">The sequence shown here is derived from an EMBL/GenBank/DDBJ whole genome shotgun (WGS) entry which is preliminary data.</text>
</comment>
<feature type="transmembrane region" description="Helical" evidence="2">
    <location>
        <begin position="12"/>
        <end position="30"/>
    </location>
</feature>
<evidence type="ECO:0000313" key="3">
    <source>
        <dbReference type="EMBL" id="KAG7341046.1"/>
    </source>
</evidence>
<evidence type="ECO:0000256" key="2">
    <source>
        <dbReference type="SAM" id="Phobius"/>
    </source>
</evidence>
<keyword evidence="2" id="KW-0812">Transmembrane</keyword>
<sequence length="101" mass="11856">MLQRLQSIHPQVWVAIGTFTIIAASAYPVFSKDTREGHDLFSSEKPAAIREAQEAREQEYRRQMLQRRAQLQADQQELEHQLQQQQQRQQQQPQTKSNGKQ</sequence>
<proteinExistence type="predicted"/>
<name>A0A9K3KCU7_9STRA</name>
<keyword evidence="2" id="KW-0472">Membrane</keyword>
<accession>A0A9K3KCU7</accession>
<keyword evidence="4" id="KW-1185">Reference proteome</keyword>
<organism evidence="3 4">
    <name type="scientific">Nitzschia inconspicua</name>
    <dbReference type="NCBI Taxonomy" id="303405"/>
    <lineage>
        <taxon>Eukaryota</taxon>
        <taxon>Sar</taxon>
        <taxon>Stramenopiles</taxon>
        <taxon>Ochrophyta</taxon>
        <taxon>Bacillariophyta</taxon>
        <taxon>Bacillariophyceae</taxon>
        <taxon>Bacillariophycidae</taxon>
        <taxon>Bacillariales</taxon>
        <taxon>Bacillariaceae</taxon>
        <taxon>Nitzschia</taxon>
    </lineage>
</organism>